<dbReference type="AlphaFoldDB" id="A0A498S6B0"/>
<protein>
    <submittedName>
        <fullName evidence="2">Uncharacterized protein</fullName>
    </submittedName>
</protein>
<feature type="compositionally biased region" description="Acidic residues" evidence="1">
    <location>
        <begin position="106"/>
        <end position="116"/>
    </location>
</feature>
<dbReference type="EMBL" id="UPTC01000231">
    <property type="protein sequence ID" value="VBB27450.1"/>
    <property type="molecule type" value="Genomic_DNA"/>
</dbReference>
<dbReference type="OrthoDB" id="5869995at2759"/>
<proteinExistence type="predicted"/>
<accession>A0A498S6B0</accession>
<feature type="region of interest" description="Disordered" evidence="1">
    <location>
        <begin position="29"/>
        <end position="59"/>
    </location>
</feature>
<feature type="region of interest" description="Disordered" evidence="1">
    <location>
        <begin position="105"/>
        <end position="124"/>
    </location>
</feature>
<keyword evidence="3" id="KW-1185">Reference proteome</keyword>
<organism evidence="2 3">
    <name type="scientific">Acanthocheilonema viteae</name>
    <name type="common">Filarial nematode worm</name>
    <name type="synonym">Dipetalonema viteae</name>
    <dbReference type="NCBI Taxonomy" id="6277"/>
    <lineage>
        <taxon>Eukaryota</taxon>
        <taxon>Metazoa</taxon>
        <taxon>Ecdysozoa</taxon>
        <taxon>Nematoda</taxon>
        <taxon>Chromadorea</taxon>
        <taxon>Rhabditida</taxon>
        <taxon>Spirurina</taxon>
        <taxon>Spiruromorpha</taxon>
        <taxon>Filarioidea</taxon>
        <taxon>Onchocercidae</taxon>
        <taxon>Acanthocheilonema</taxon>
    </lineage>
</organism>
<name>A0A498S6B0_ACAVI</name>
<dbReference type="Proteomes" id="UP000276991">
    <property type="component" value="Unassembled WGS sequence"/>
</dbReference>
<evidence type="ECO:0000256" key="1">
    <source>
        <dbReference type="SAM" id="MobiDB-lite"/>
    </source>
</evidence>
<reference evidence="2 3" key="1">
    <citation type="submission" date="2018-08" db="EMBL/GenBank/DDBJ databases">
        <authorList>
            <person name="Laetsch R D."/>
            <person name="Stevens L."/>
            <person name="Kumar S."/>
            <person name="Blaxter L. M."/>
        </authorList>
    </citation>
    <scope>NUCLEOTIDE SEQUENCE [LARGE SCALE GENOMIC DNA]</scope>
</reference>
<evidence type="ECO:0000313" key="3">
    <source>
        <dbReference type="Proteomes" id="UP000276991"/>
    </source>
</evidence>
<dbReference type="STRING" id="6277.A0A498S6B0"/>
<gene>
    <name evidence="2" type="ORF">NAV_LOCUS2280</name>
</gene>
<evidence type="ECO:0000313" key="2">
    <source>
        <dbReference type="EMBL" id="VBB27450.1"/>
    </source>
</evidence>
<sequence>MLVASFHTPPTRTDLLDYLQSSAMAKQSNDVTLQNDGTLPSSTKGNKFGPSRNSNGSSRLSHLLSKISRKDKKIPNNYYIPAEPPFTSTPDMSGEEDAVEVSYIETESENNGDSEDTIPAADSANTKSSLSRVIYVDSAVMDDSTTTTTASADYSSSSAFGNTNTEEQMIRTSITACTTSDQQVVQPIAQTKLATADDNANFRSCLRKMWSSMMCDIAEVIDGWLPLDLSQMIKCSDNSDTFFERLHHEAEVFVTFLIAQFRFIPTIWSSLIWPAFIQLYEEWLQKTVQNAKENLNEYYETVWTNVVRKYYMILIRMIN</sequence>